<dbReference type="SUPFAM" id="SSF51197">
    <property type="entry name" value="Clavaminate synthase-like"/>
    <property type="match status" value="1"/>
</dbReference>
<dbReference type="AlphaFoldDB" id="A0A176WIB2"/>
<dbReference type="Pfam" id="PF14226">
    <property type="entry name" value="DIOX_N"/>
    <property type="match status" value="1"/>
</dbReference>
<dbReference type="InterPro" id="IPR026992">
    <property type="entry name" value="DIOX_N"/>
</dbReference>
<dbReference type="PRINTS" id="PR00682">
    <property type="entry name" value="IPNSYNTHASE"/>
</dbReference>
<dbReference type="Pfam" id="PF03171">
    <property type="entry name" value="2OG-FeII_Oxy"/>
    <property type="match status" value="1"/>
</dbReference>
<dbReference type="PANTHER" id="PTHR47991">
    <property type="entry name" value="OXOGLUTARATE/IRON-DEPENDENT DIOXYGENASE"/>
    <property type="match status" value="1"/>
</dbReference>
<dbReference type="Proteomes" id="UP000077202">
    <property type="component" value="Unassembled WGS sequence"/>
</dbReference>
<keyword evidence="2 4" id="KW-0479">Metal-binding</keyword>
<dbReference type="Gene3D" id="2.60.120.330">
    <property type="entry name" value="B-lactam Antibiotic, Isopenicillin N Synthase, Chain"/>
    <property type="match status" value="1"/>
</dbReference>
<keyword evidence="4" id="KW-0560">Oxidoreductase</keyword>
<evidence type="ECO:0000313" key="7">
    <source>
        <dbReference type="Proteomes" id="UP000077202"/>
    </source>
</evidence>
<dbReference type="InterPro" id="IPR005123">
    <property type="entry name" value="Oxoglu/Fe-dep_dioxygenase_dom"/>
</dbReference>
<evidence type="ECO:0000313" key="6">
    <source>
        <dbReference type="EMBL" id="OAE32102.1"/>
    </source>
</evidence>
<sequence length="420" mass="47598">MLELTNTWRNRIAPLAGLELAAEPGTAGGDVSHPSAFLIIPSVRRDEIREIMVARGEEVISSILELTDGMEEIPSSHLVPSELRPTTKLDDWGPIPVIDMSLKDRNVLKKLVGDAARDWGVFQVINHNVSIPELLSVGEEVKLFFHRPCENKVKLELEPLKILDTEVYYTGDNTKEDLHSLYWAESLVCLWKSWSKITEKVTRSSDLIFPGGNEAFRSGTNEIVMGCRILTVEVLHLLAEYLGLEAGFFSDHCFPEGSSLFRWNYYPSCPRPNETLGAIAHTDPNLLTVLYQDEAGGLQVKKNDVWYGVQPMTEALIINIGDCLHIFSNAIFHSVVHQVLVNEKAHRLSLAAIYYLEQQTDMTAPDSLVTEKRPRMFKSLSAHDYWTMIFNERREHKFPKSLNGLEALRDFIRRPQEQTA</sequence>
<accession>A0A176WIB2</accession>
<feature type="domain" description="Fe2OG dioxygenase" evidence="5">
    <location>
        <begin position="256"/>
        <end position="356"/>
    </location>
</feature>
<name>A0A176WIB2_MARPO</name>
<protein>
    <recommendedName>
        <fullName evidence="5">Fe2OG dioxygenase domain-containing protein</fullName>
    </recommendedName>
</protein>
<dbReference type="InterPro" id="IPR027443">
    <property type="entry name" value="IPNS-like_sf"/>
</dbReference>
<dbReference type="GO" id="GO:0016491">
    <property type="term" value="F:oxidoreductase activity"/>
    <property type="evidence" value="ECO:0007669"/>
    <property type="project" value="UniProtKB-KW"/>
</dbReference>
<keyword evidence="7" id="KW-1185">Reference proteome</keyword>
<reference evidence="6" key="1">
    <citation type="submission" date="2016-03" db="EMBL/GenBank/DDBJ databases">
        <title>Mechanisms controlling the formation of the plant cell surface in tip-growing cells are functionally conserved among land plants.</title>
        <authorList>
            <person name="Honkanen S."/>
            <person name="Jones V.A."/>
            <person name="Morieri G."/>
            <person name="Champion C."/>
            <person name="Hetherington A.J."/>
            <person name="Kelly S."/>
            <person name="Saint-Marcoux D."/>
            <person name="Proust H."/>
            <person name="Prescott H."/>
            <person name="Dolan L."/>
        </authorList>
    </citation>
    <scope>NUCLEOTIDE SEQUENCE [LARGE SCALE GENOMIC DNA]</scope>
    <source>
        <tissue evidence="6">Whole gametophyte</tissue>
    </source>
</reference>
<dbReference type="GO" id="GO:0046872">
    <property type="term" value="F:metal ion binding"/>
    <property type="evidence" value="ECO:0007669"/>
    <property type="project" value="UniProtKB-KW"/>
</dbReference>
<dbReference type="EMBL" id="LVLJ01000890">
    <property type="protein sequence ID" value="OAE32102.1"/>
    <property type="molecule type" value="Genomic_DNA"/>
</dbReference>
<evidence type="ECO:0000256" key="1">
    <source>
        <dbReference type="ARBA" id="ARBA00008056"/>
    </source>
</evidence>
<dbReference type="InterPro" id="IPR044861">
    <property type="entry name" value="IPNS-like_FE2OG_OXY"/>
</dbReference>
<dbReference type="InterPro" id="IPR050295">
    <property type="entry name" value="Plant_2OG-oxidoreductases"/>
</dbReference>
<comment type="caution">
    <text evidence="6">The sequence shown here is derived from an EMBL/GenBank/DDBJ whole genome shotgun (WGS) entry which is preliminary data.</text>
</comment>
<evidence type="ECO:0000256" key="2">
    <source>
        <dbReference type="ARBA" id="ARBA00022723"/>
    </source>
</evidence>
<evidence type="ECO:0000256" key="3">
    <source>
        <dbReference type="ARBA" id="ARBA00023004"/>
    </source>
</evidence>
<organism evidence="6 7">
    <name type="scientific">Marchantia polymorpha subsp. ruderalis</name>
    <dbReference type="NCBI Taxonomy" id="1480154"/>
    <lineage>
        <taxon>Eukaryota</taxon>
        <taxon>Viridiplantae</taxon>
        <taxon>Streptophyta</taxon>
        <taxon>Embryophyta</taxon>
        <taxon>Marchantiophyta</taxon>
        <taxon>Marchantiopsida</taxon>
        <taxon>Marchantiidae</taxon>
        <taxon>Marchantiales</taxon>
        <taxon>Marchantiaceae</taxon>
        <taxon>Marchantia</taxon>
    </lineage>
</organism>
<comment type="similarity">
    <text evidence="1 4">Belongs to the iron/ascorbate-dependent oxidoreductase family.</text>
</comment>
<evidence type="ECO:0000256" key="4">
    <source>
        <dbReference type="RuleBase" id="RU003682"/>
    </source>
</evidence>
<dbReference type="PROSITE" id="PS51471">
    <property type="entry name" value="FE2OG_OXY"/>
    <property type="match status" value="1"/>
</dbReference>
<evidence type="ECO:0000259" key="5">
    <source>
        <dbReference type="PROSITE" id="PS51471"/>
    </source>
</evidence>
<gene>
    <name evidence="6" type="ORF">AXG93_4202s1040</name>
</gene>
<keyword evidence="3 4" id="KW-0408">Iron</keyword>
<proteinExistence type="inferred from homology"/>